<dbReference type="Gene3D" id="1.10.10.10">
    <property type="entry name" value="Winged helix-like DNA-binding domain superfamily/Winged helix DNA-binding domain"/>
    <property type="match status" value="1"/>
</dbReference>
<name>A0ABX5FEM7_9BURK</name>
<feature type="domain" description="Methylated-DNA-[protein]-cysteine S-methyltransferase DNA binding" evidence="7">
    <location>
        <begin position="78"/>
        <end position="157"/>
    </location>
</feature>
<organism evidence="9 10">
    <name type="scientific">Candidatus Pandoraea novymonadis</name>
    <dbReference type="NCBI Taxonomy" id="1808959"/>
    <lineage>
        <taxon>Bacteria</taxon>
        <taxon>Pseudomonadati</taxon>
        <taxon>Pseudomonadota</taxon>
        <taxon>Betaproteobacteria</taxon>
        <taxon>Burkholderiales</taxon>
        <taxon>Burkholderiaceae</taxon>
        <taxon>Pandoraea</taxon>
    </lineage>
</organism>
<dbReference type="Pfam" id="PF01035">
    <property type="entry name" value="DNA_binding_1"/>
    <property type="match status" value="1"/>
</dbReference>
<evidence type="ECO:0000256" key="3">
    <source>
        <dbReference type="ARBA" id="ARBA00022679"/>
    </source>
</evidence>
<gene>
    <name evidence="9" type="primary">ogt</name>
    <name evidence="9" type="ORF">BZL35_00395</name>
</gene>
<evidence type="ECO:0000256" key="6">
    <source>
        <dbReference type="ARBA" id="ARBA00049348"/>
    </source>
</evidence>
<dbReference type="GO" id="GO:0032259">
    <property type="term" value="P:methylation"/>
    <property type="evidence" value="ECO:0007669"/>
    <property type="project" value="UniProtKB-KW"/>
</dbReference>
<proteinExistence type="predicted"/>
<dbReference type="Gene3D" id="3.30.160.70">
    <property type="entry name" value="Methylated DNA-protein cysteine methyltransferase domain"/>
    <property type="match status" value="1"/>
</dbReference>
<reference evidence="9 10" key="1">
    <citation type="journal article" date="2017" name="Front. Microbiol.">
        <title>Genome of Ca. Pandoraea novymonadis, an Endosymbiotic Bacterium of the Trypanosomatid Novymonas esmeraldas.</title>
        <authorList>
            <person name="Kostygov A.Y."/>
            <person name="Butenko A."/>
            <person name="Nenarokova A."/>
            <person name="Tashyreva D."/>
            <person name="Flegontov P."/>
            <person name="Lukes J."/>
            <person name="Yurchenko V."/>
        </authorList>
    </citation>
    <scope>NUCLEOTIDE SEQUENCE [LARGE SCALE GENOMIC DNA]</scope>
    <source>
        <strain evidence="9 10">E262</strain>
    </source>
</reference>
<accession>A0ABX5FEM7</accession>
<dbReference type="EMBL" id="MUHY01000001">
    <property type="protein sequence ID" value="PSB92164.1"/>
    <property type="molecule type" value="Genomic_DNA"/>
</dbReference>
<keyword evidence="4" id="KW-0227">DNA damage</keyword>
<protein>
    <submittedName>
        <fullName evidence="9">Methylated-DNA--protein-cysteine methyltransferase</fullName>
    </submittedName>
</protein>
<evidence type="ECO:0000256" key="2">
    <source>
        <dbReference type="ARBA" id="ARBA00022603"/>
    </source>
</evidence>
<evidence type="ECO:0000256" key="4">
    <source>
        <dbReference type="ARBA" id="ARBA00022763"/>
    </source>
</evidence>
<sequence length="163" mass="18154">MIYQTCYNSPLGNILLLSNGNALSGLYFEGQKYFPKISSEWKNGQGLAILQKTNKQLNEFFHDGRRIFSIRLLNHGSPFQQVVWEKLCTIPYGQTTTYSAIALTIGGVNYTRAVGNAIRLNPISVIIPCHRVLGINGTLTGYAAGLSRKYDLLHLETRQSMAV</sequence>
<dbReference type="InterPro" id="IPR036631">
    <property type="entry name" value="MGMT_N_sf"/>
</dbReference>
<dbReference type="Proteomes" id="UP000242660">
    <property type="component" value="Unassembled WGS sequence"/>
</dbReference>
<evidence type="ECO:0000313" key="10">
    <source>
        <dbReference type="Proteomes" id="UP000242660"/>
    </source>
</evidence>
<dbReference type="InterPro" id="IPR036217">
    <property type="entry name" value="MethylDNA_cys_MeTrfase_DNAb"/>
</dbReference>
<keyword evidence="5" id="KW-0234">DNA repair</keyword>
<dbReference type="InterPro" id="IPR036388">
    <property type="entry name" value="WH-like_DNA-bd_sf"/>
</dbReference>
<dbReference type="CDD" id="cd06445">
    <property type="entry name" value="ATase"/>
    <property type="match status" value="1"/>
</dbReference>
<evidence type="ECO:0000256" key="1">
    <source>
        <dbReference type="ARBA" id="ARBA00001286"/>
    </source>
</evidence>
<evidence type="ECO:0000259" key="8">
    <source>
        <dbReference type="Pfam" id="PF02870"/>
    </source>
</evidence>
<dbReference type="InterPro" id="IPR014048">
    <property type="entry name" value="MethylDNA_cys_MeTrfase_DNA-bd"/>
</dbReference>
<dbReference type="SUPFAM" id="SSF46767">
    <property type="entry name" value="Methylated DNA-protein cysteine methyltransferase, C-terminal domain"/>
    <property type="match status" value="1"/>
</dbReference>
<dbReference type="InterPro" id="IPR008332">
    <property type="entry name" value="MethylG_MeTrfase_N"/>
</dbReference>
<dbReference type="PROSITE" id="PS00374">
    <property type="entry name" value="MGMT"/>
    <property type="match status" value="1"/>
</dbReference>
<evidence type="ECO:0000313" key="9">
    <source>
        <dbReference type="EMBL" id="PSB92164.1"/>
    </source>
</evidence>
<dbReference type="NCBIfam" id="TIGR00589">
    <property type="entry name" value="ogt"/>
    <property type="match status" value="1"/>
</dbReference>
<evidence type="ECO:0000259" key="7">
    <source>
        <dbReference type="Pfam" id="PF01035"/>
    </source>
</evidence>
<dbReference type="GO" id="GO:0008168">
    <property type="term" value="F:methyltransferase activity"/>
    <property type="evidence" value="ECO:0007669"/>
    <property type="project" value="UniProtKB-KW"/>
</dbReference>
<dbReference type="PANTHER" id="PTHR10815:SF5">
    <property type="entry name" value="METHYLATED-DNA--PROTEIN-CYSTEINE METHYLTRANSFERASE"/>
    <property type="match status" value="1"/>
</dbReference>
<dbReference type="SUPFAM" id="SSF53155">
    <property type="entry name" value="Methylated DNA-protein cysteine methyltransferase domain"/>
    <property type="match status" value="1"/>
</dbReference>
<dbReference type="InterPro" id="IPR001497">
    <property type="entry name" value="MethylDNA_cys_MeTrfase_AS"/>
</dbReference>
<dbReference type="RefSeq" id="WP_106182362.1">
    <property type="nucleotide sequence ID" value="NZ_MUHY01000001.1"/>
</dbReference>
<keyword evidence="2 9" id="KW-0489">Methyltransferase</keyword>
<keyword evidence="3" id="KW-0808">Transferase</keyword>
<evidence type="ECO:0000256" key="5">
    <source>
        <dbReference type="ARBA" id="ARBA00023204"/>
    </source>
</evidence>
<feature type="domain" description="Methylguanine DNA methyltransferase ribonuclease-like" evidence="8">
    <location>
        <begin position="2"/>
        <end position="72"/>
    </location>
</feature>
<dbReference type="Pfam" id="PF02870">
    <property type="entry name" value="Methyltransf_1N"/>
    <property type="match status" value="1"/>
</dbReference>
<comment type="catalytic activity">
    <reaction evidence="1">
        <text>a 4-O-methyl-thymidine in DNA + L-cysteinyl-[protein] = a thymidine in DNA + S-methyl-L-cysteinyl-[protein]</text>
        <dbReference type="Rhea" id="RHEA:53428"/>
        <dbReference type="Rhea" id="RHEA-COMP:10131"/>
        <dbReference type="Rhea" id="RHEA-COMP:10132"/>
        <dbReference type="Rhea" id="RHEA-COMP:13555"/>
        <dbReference type="Rhea" id="RHEA-COMP:13556"/>
        <dbReference type="ChEBI" id="CHEBI:29950"/>
        <dbReference type="ChEBI" id="CHEBI:82612"/>
        <dbReference type="ChEBI" id="CHEBI:137386"/>
        <dbReference type="ChEBI" id="CHEBI:137387"/>
        <dbReference type="EC" id="2.1.1.63"/>
    </reaction>
</comment>
<keyword evidence="10" id="KW-1185">Reference proteome</keyword>
<comment type="catalytic activity">
    <reaction evidence="6">
        <text>a 6-O-methyl-2'-deoxyguanosine in DNA + L-cysteinyl-[protein] = S-methyl-L-cysteinyl-[protein] + a 2'-deoxyguanosine in DNA</text>
        <dbReference type="Rhea" id="RHEA:24000"/>
        <dbReference type="Rhea" id="RHEA-COMP:10131"/>
        <dbReference type="Rhea" id="RHEA-COMP:10132"/>
        <dbReference type="Rhea" id="RHEA-COMP:11367"/>
        <dbReference type="Rhea" id="RHEA-COMP:11368"/>
        <dbReference type="ChEBI" id="CHEBI:29950"/>
        <dbReference type="ChEBI" id="CHEBI:82612"/>
        <dbReference type="ChEBI" id="CHEBI:85445"/>
        <dbReference type="ChEBI" id="CHEBI:85448"/>
        <dbReference type="EC" id="2.1.1.63"/>
    </reaction>
</comment>
<comment type="caution">
    <text evidence="9">The sequence shown here is derived from an EMBL/GenBank/DDBJ whole genome shotgun (WGS) entry which is preliminary data.</text>
</comment>
<dbReference type="PANTHER" id="PTHR10815">
    <property type="entry name" value="METHYLATED-DNA--PROTEIN-CYSTEINE METHYLTRANSFERASE"/>
    <property type="match status" value="1"/>
</dbReference>